<feature type="domain" description="C2H2-type" evidence="13">
    <location>
        <begin position="693"/>
        <end position="720"/>
    </location>
</feature>
<keyword evidence="10" id="KW-0539">Nucleus</keyword>
<dbReference type="InterPro" id="IPR002110">
    <property type="entry name" value="Ankyrin_rpt"/>
</dbReference>
<feature type="domain" description="C2H2-type" evidence="13">
    <location>
        <begin position="665"/>
        <end position="692"/>
    </location>
</feature>
<dbReference type="InterPro" id="IPR000467">
    <property type="entry name" value="G_patch_dom"/>
</dbReference>
<dbReference type="FunFam" id="3.30.160.60:FF:000446">
    <property type="entry name" value="Zinc finger protein"/>
    <property type="match status" value="3"/>
</dbReference>
<dbReference type="Pfam" id="PF01585">
    <property type="entry name" value="G-patch"/>
    <property type="match status" value="1"/>
</dbReference>
<evidence type="ECO:0000259" key="14">
    <source>
        <dbReference type="PROSITE" id="PS50174"/>
    </source>
</evidence>
<sequence length="1006" mass="113367">MSGLSLAHVADVMPAEFLDFHHFPHIRCVAPQEHLVSIHGSGYSQGTISMEEAWDVQEQLSVLHSEVSQEDTCSVHEKEDSCEEQCNGAEEPLRTDLSVEPVLIIRSPPPNFLPAPGPPCMPWDKWLRLFENHVHQMEEGKLTDSTKYVLLQNCLGQEGQRILATLLPGETTYMDAISTLGVYFSSSQPLQVHMLGFNQRAQMNGESAGQFISALDQLLKPLNYQELYEQLLIKQLIEKTNNPRLKQRLLSEPGPYSLARALQISAEVESTAEVSVYLDEAEPPVKRKRGRPRKSEVRAEVKAAAKAKPAAKISSAVNAKFQRTAVSRGMDDYYYSGDEQYYADSIADVSESSFNVGLPSTVAKLKEIKTEPSDNNEVRNLAKRNGLSCPICPGRHFRGINKLMRHMRSHSQDKPYTCPVCSVTFSQTYHLLRHMRRQHDAGEHICSLCGVTLASVEELQQHKKSHPAEPVTCPLCQEVCSSPRVFAAHVKNHCNTPLSSEELEHLPKMKRRYKKKQDGKKSESIAVTNFLHKLLRHMQTHTKQKPFLCPLCSLSFSQGYHLTRHMKVQHGAGLYVCPKCGVDLASAAELQTHRRDRWFRGANKLSRHMTVHTKEKAFKCPICDKAFSQSYHMKRHHRVQHSQGSFLNKNKLEKHMSIHTGVRPHLCSICGNGFPSAASLKLHVNVHTGYKPFQCDQCPKSFSTNSSLKLHSRQHMAGEEKDAAKTCIRKKREKRLESRGVREGQRGDEERRRELQGLRLLRCAHQGDTATLRDLLDKGANINFQDSYFWTGLMCASWAGHRAVVRLLLQRGAAWVGVVDLQGYDARDLATQAGHGEVVEEFDSFGKRERKDSNATESTSCLRQCEVCGTSYSERPSAHLSSTLHQFNLGRTPPAPHYCLPPSSAGFRMMLRSGWAPGRGLGPGGTGTSQPVPTRLKRDTLGLGYGRTHKAKVTHFKAMDARAVSDEQRQGQRDNRVGRGERRSEEERKEQSHKSWERDFRSSFYL</sequence>
<keyword evidence="6" id="KW-0862">Zinc</keyword>
<dbReference type="AlphaFoldDB" id="A0AAV2LFB6"/>
<feature type="domain" description="G-patch" evidence="14">
    <location>
        <begin position="902"/>
        <end position="948"/>
    </location>
</feature>
<evidence type="ECO:0000256" key="1">
    <source>
        <dbReference type="ARBA" id="ARBA00004123"/>
    </source>
</evidence>
<dbReference type="Proteomes" id="UP001497482">
    <property type="component" value="Chromosome 3"/>
</dbReference>
<name>A0AAV2LFB6_KNICA</name>
<dbReference type="Gene3D" id="1.25.40.20">
    <property type="entry name" value="Ankyrin repeat-containing domain"/>
    <property type="match status" value="1"/>
</dbReference>
<evidence type="ECO:0000256" key="6">
    <source>
        <dbReference type="ARBA" id="ARBA00022833"/>
    </source>
</evidence>
<feature type="compositionally biased region" description="Gly residues" evidence="12">
    <location>
        <begin position="918"/>
        <end position="927"/>
    </location>
</feature>
<evidence type="ECO:0000256" key="9">
    <source>
        <dbReference type="ARBA" id="ARBA00023163"/>
    </source>
</evidence>
<dbReference type="FunFam" id="3.30.160.60:FF:001480">
    <property type="entry name" value="Si:cabz01071911.3"/>
    <property type="match status" value="1"/>
</dbReference>
<dbReference type="PANTHER" id="PTHR23226">
    <property type="entry name" value="ZINC FINGER AND SCAN DOMAIN-CONTAINING"/>
    <property type="match status" value="1"/>
</dbReference>
<evidence type="ECO:0000256" key="8">
    <source>
        <dbReference type="ARBA" id="ARBA00023125"/>
    </source>
</evidence>
<comment type="subcellular location">
    <subcellularLocation>
        <location evidence="1">Nucleus</location>
    </subcellularLocation>
</comment>
<keyword evidence="4" id="KW-0677">Repeat</keyword>
<dbReference type="GO" id="GO:0000981">
    <property type="term" value="F:DNA-binding transcription factor activity, RNA polymerase II-specific"/>
    <property type="evidence" value="ECO:0007669"/>
    <property type="project" value="TreeGrafter"/>
</dbReference>
<keyword evidence="7" id="KW-0805">Transcription regulation</keyword>
<feature type="domain" description="C2H2-type" evidence="13">
    <location>
        <begin position="618"/>
        <end position="642"/>
    </location>
</feature>
<dbReference type="InterPro" id="IPR013087">
    <property type="entry name" value="Znf_C2H2_type"/>
</dbReference>
<dbReference type="PROSITE" id="PS00028">
    <property type="entry name" value="ZINC_FINGER_C2H2_1"/>
    <property type="match status" value="6"/>
</dbReference>
<dbReference type="Gene3D" id="3.30.160.60">
    <property type="entry name" value="Classic Zinc Finger"/>
    <property type="match status" value="7"/>
</dbReference>
<dbReference type="InterPro" id="IPR036770">
    <property type="entry name" value="Ankyrin_rpt-contain_sf"/>
</dbReference>
<evidence type="ECO:0000256" key="12">
    <source>
        <dbReference type="SAM" id="MobiDB-lite"/>
    </source>
</evidence>
<feature type="region of interest" description="Disordered" evidence="12">
    <location>
        <begin position="710"/>
        <end position="729"/>
    </location>
</feature>
<evidence type="ECO:0000256" key="5">
    <source>
        <dbReference type="ARBA" id="ARBA00022771"/>
    </source>
</evidence>
<feature type="region of interest" description="Disordered" evidence="12">
    <location>
        <begin position="957"/>
        <end position="1006"/>
    </location>
</feature>
<dbReference type="PANTHER" id="PTHR23226:SF416">
    <property type="entry name" value="FI01424P"/>
    <property type="match status" value="1"/>
</dbReference>
<dbReference type="InterPro" id="IPR036236">
    <property type="entry name" value="Znf_C2H2_sf"/>
</dbReference>
<evidence type="ECO:0000256" key="2">
    <source>
        <dbReference type="ARBA" id="ARBA00006991"/>
    </source>
</evidence>
<proteinExistence type="inferred from homology"/>
<keyword evidence="3" id="KW-0479">Metal-binding</keyword>
<feature type="domain" description="C2H2-type" evidence="13">
    <location>
        <begin position="575"/>
        <end position="617"/>
    </location>
</feature>
<comment type="similarity">
    <text evidence="2">Belongs to the krueppel C2H2-type zinc-finger protein family.</text>
</comment>
<keyword evidence="8" id="KW-0238">DNA-binding</keyword>
<feature type="domain" description="C2H2-type" evidence="13">
    <location>
        <begin position="444"/>
        <end position="471"/>
    </location>
</feature>
<evidence type="ECO:0000256" key="10">
    <source>
        <dbReference type="ARBA" id="ARBA00023242"/>
    </source>
</evidence>
<dbReference type="GO" id="GO:0008270">
    <property type="term" value="F:zinc ion binding"/>
    <property type="evidence" value="ECO:0007669"/>
    <property type="project" value="UniProtKB-KW"/>
</dbReference>
<dbReference type="EMBL" id="OZ035825">
    <property type="protein sequence ID" value="CAL1600841.1"/>
    <property type="molecule type" value="Genomic_DNA"/>
</dbReference>
<dbReference type="Pfam" id="PF00096">
    <property type="entry name" value="zf-C2H2"/>
    <property type="match status" value="4"/>
</dbReference>
<evidence type="ECO:0000256" key="11">
    <source>
        <dbReference type="PROSITE-ProRule" id="PRU00042"/>
    </source>
</evidence>
<reference evidence="15 16" key="1">
    <citation type="submission" date="2024-04" db="EMBL/GenBank/DDBJ databases">
        <authorList>
            <person name="Waldvogel A.-M."/>
            <person name="Schoenle A."/>
        </authorList>
    </citation>
    <scope>NUCLEOTIDE SEQUENCE [LARGE SCALE GENOMIC DNA]</scope>
</reference>
<dbReference type="PROSITE" id="PS50174">
    <property type="entry name" value="G_PATCH"/>
    <property type="match status" value="1"/>
</dbReference>
<evidence type="ECO:0000259" key="13">
    <source>
        <dbReference type="PROSITE" id="PS50157"/>
    </source>
</evidence>
<evidence type="ECO:0000313" key="16">
    <source>
        <dbReference type="Proteomes" id="UP001497482"/>
    </source>
</evidence>
<accession>A0AAV2LFB6</accession>
<evidence type="ECO:0000256" key="3">
    <source>
        <dbReference type="ARBA" id="ARBA00022723"/>
    </source>
</evidence>
<dbReference type="GO" id="GO:0005634">
    <property type="term" value="C:nucleus"/>
    <property type="evidence" value="ECO:0007669"/>
    <property type="project" value="UniProtKB-SubCell"/>
</dbReference>
<dbReference type="PROSITE" id="PS50157">
    <property type="entry name" value="ZINC_FINGER_C2H2_2"/>
    <property type="match status" value="8"/>
</dbReference>
<dbReference type="SUPFAM" id="SSF57667">
    <property type="entry name" value="beta-beta-alpha zinc fingers"/>
    <property type="match status" value="5"/>
</dbReference>
<keyword evidence="5 11" id="KW-0863">Zinc-finger</keyword>
<feature type="region of interest" description="Disordered" evidence="12">
    <location>
        <begin position="918"/>
        <end position="937"/>
    </location>
</feature>
<keyword evidence="9" id="KW-0804">Transcription</keyword>
<evidence type="ECO:0000256" key="4">
    <source>
        <dbReference type="ARBA" id="ARBA00022737"/>
    </source>
</evidence>
<dbReference type="GO" id="GO:0000978">
    <property type="term" value="F:RNA polymerase II cis-regulatory region sequence-specific DNA binding"/>
    <property type="evidence" value="ECO:0007669"/>
    <property type="project" value="TreeGrafter"/>
</dbReference>
<dbReference type="SMART" id="SM00443">
    <property type="entry name" value="G_patch"/>
    <property type="match status" value="1"/>
</dbReference>
<organism evidence="15 16">
    <name type="scientific">Knipowitschia caucasica</name>
    <name type="common">Caucasian dwarf goby</name>
    <name type="synonym">Pomatoschistus caucasicus</name>
    <dbReference type="NCBI Taxonomy" id="637954"/>
    <lineage>
        <taxon>Eukaryota</taxon>
        <taxon>Metazoa</taxon>
        <taxon>Chordata</taxon>
        <taxon>Craniata</taxon>
        <taxon>Vertebrata</taxon>
        <taxon>Euteleostomi</taxon>
        <taxon>Actinopterygii</taxon>
        <taxon>Neopterygii</taxon>
        <taxon>Teleostei</taxon>
        <taxon>Neoteleostei</taxon>
        <taxon>Acanthomorphata</taxon>
        <taxon>Gobiaria</taxon>
        <taxon>Gobiiformes</taxon>
        <taxon>Gobioidei</taxon>
        <taxon>Gobiidae</taxon>
        <taxon>Gobiinae</taxon>
        <taxon>Knipowitschia</taxon>
    </lineage>
</organism>
<feature type="domain" description="C2H2-type" evidence="13">
    <location>
        <begin position="387"/>
        <end position="415"/>
    </location>
</feature>
<evidence type="ECO:0000313" key="15">
    <source>
        <dbReference type="EMBL" id="CAL1600841.1"/>
    </source>
</evidence>
<feature type="domain" description="C2H2-type" evidence="13">
    <location>
        <begin position="416"/>
        <end position="444"/>
    </location>
</feature>
<feature type="domain" description="C2H2-type" evidence="13">
    <location>
        <begin position="547"/>
        <end position="570"/>
    </location>
</feature>
<gene>
    <name evidence="15" type="ORF">KC01_LOCUS28913</name>
</gene>
<keyword evidence="16" id="KW-1185">Reference proteome</keyword>
<dbReference type="Pfam" id="PF13912">
    <property type="entry name" value="zf-C2H2_6"/>
    <property type="match status" value="1"/>
</dbReference>
<dbReference type="SUPFAM" id="SSF48403">
    <property type="entry name" value="Ankyrin repeat"/>
    <property type="match status" value="1"/>
</dbReference>
<dbReference type="SMART" id="SM00355">
    <property type="entry name" value="ZnF_C2H2"/>
    <property type="match status" value="9"/>
</dbReference>
<dbReference type="Pfam" id="PF13637">
    <property type="entry name" value="Ank_4"/>
    <property type="match status" value="1"/>
</dbReference>
<evidence type="ECO:0000256" key="7">
    <source>
        <dbReference type="ARBA" id="ARBA00023015"/>
    </source>
</evidence>
<protein>
    <submittedName>
        <fullName evidence="15">Uncharacterized protein</fullName>
    </submittedName>
</protein>